<keyword evidence="9" id="KW-1185">Reference proteome</keyword>
<dbReference type="SUPFAM" id="SSF51445">
    <property type="entry name" value="(Trans)glycosidases"/>
    <property type="match status" value="1"/>
</dbReference>
<dbReference type="PANTHER" id="PTHR31490:SF90">
    <property type="entry name" value="ENDO-1,4-BETA-XYLANASE A"/>
    <property type="match status" value="1"/>
</dbReference>
<evidence type="ECO:0000256" key="2">
    <source>
        <dbReference type="ARBA" id="ARBA00023277"/>
    </source>
</evidence>
<gene>
    <name evidence="8" type="ORF">NP075_18495</name>
</gene>
<feature type="domain" description="GH10" evidence="7">
    <location>
        <begin position="64"/>
        <end position="408"/>
    </location>
</feature>
<evidence type="ECO:0000256" key="3">
    <source>
        <dbReference type="ARBA" id="ARBA00023295"/>
    </source>
</evidence>
<dbReference type="InterPro" id="IPR017853">
    <property type="entry name" value="GH"/>
</dbReference>
<dbReference type="InterPro" id="IPR001000">
    <property type="entry name" value="GH10_dom"/>
</dbReference>
<feature type="region of interest" description="Disordered" evidence="6">
    <location>
        <begin position="1"/>
        <end position="26"/>
    </location>
</feature>
<dbReference type="Proteomes" id="UP001317322">
    <property type="component" value="Chromosome"/>
</dbReference>
<dbReference type="Pfam" id="PF00331">
    <property type="entry name" value="Glyco_hydro_10"/>
    <property type="match status" value="1"/>
</dbReference>
<dbReference type="InterPro" id="IPR044846">
    <property type="entry name" value="GH10"/>
</dbReference>
<organism evidence="8 9">
    <name type="scientific">Cellulomonas wangsupingiae</name>
    <dbReference type="NCBI Taxonomy" id="2968085"/>
    <lineage>
        <taxon>Bacteria</taxon>
        <taxon>Bacillati</taxon>
        <taxon>Actinomycetota</taxon>
        <taxon>Actinomycetes</taxon>
        <taxon>Micrococcales</taxon>
        <taxon>Cellulomonadaceae</taxon>
        <taxon>Cellulomonas</taxon>
    </lineage>
</organism>
<keyword evidence="1 5" id="KW-0378">Hydrolase</keyword>
<evidence type="ECO:0000313" key="9">
    <source>
        <dbReference type="Proteomes" id="UP001317322"/>
    </source>
</evidence>
<evidence type="ECO:0000313" key="8">
    <source>
        <dbReference type="EMBL" id="UUI65074.1"/>
    </source>
</evidence>
<dbReference type="EC" id="3.2.1.8" evidence="5"/>
<dbReference type="PRINTS" id="PR00134">
    <property type="entry name" value="GLHYDRLASE10"/>
</dbReference>
<name>A0ABY5K3N7_9CELL</name>
<evidence type="ECO:0000259" key="7">
    <source>
        <dbReference type="PROSITE" id="PS51760"/>
    </source>
</evidence>
<dbReference type="RefSeq" id="WP_227563567.1">
    <property type="nucleotide sequence ID" value="NZ_CP101989.1"/>
</dbReference>
<evidence type="ECO:0000256" key="4">
    <source>
        <dbReference type="ARBA" id="ARBA00023326"/>
    </source>
</evidence>
<evidence type="ECO:0000256" key="5">
    <source>
        <dbReference type="RuleBase" id="RU361174"/>
    </source>
</evidence>
<dbReference type="PANTHER" id="PTHR31490">
    <property type="entry name" value="GLYCOSYL HYDROLASE"/>
    <property type="match status" value="1"/>
</dbReference>
<dbReference type="PROSITE" id="PS51760">
    <property type="entry name" value="GH10_2"/>
    <property type="match status" value="1"/>
</dbReference>
<keyword evidence="3 5" id="KW-0326">Glycosidase</keyword>
<comment type="similarity">
    <text evidence="5">Belongs to the glycosyl hydrolase 10 (cellulase F) family.</text>
</comment>
<protein>
    <recommendedName>
        <fullName evidence="5">Beta-xylanase</fullName>
        <ecNumber evidence="5">3.2.1.8</ecNumber>
    </recommendedName>
</protein>
<dbReference type="EMBL" id="CP101989">
    <property type="protein sequence ID" value="UUI65074.1"/>
    <property type="molecule type" value="Genomic_DNA"/>
</dbReference>
<keyword evidence="2 5" id="KW-0119">Carbohydrate metabolism</keyword>
<dbReference type="Gene3D" id="3.20.20.80">
    <property type="entry name" value="Glycosidases"/>
    <property type="match status" value="1"/>
</dbReference>
<keyword evidence="4 5" id="KW-0624">Polysaccharide degradation</keyword>
<evidence type="ECO:0000256" key="1">
    <source>
        <dbReference type="ARBA" id="ARBA00022801"/>
    </source>
</evidence>
<proteinExistence type="inferred from homology"/>
<accession>A0ABY5K3N7</accession>
<evidence type="ECO:0000256" key="6">
    <source>
        <dbReference type="SAM" id="MobiDB-lite"/>
    </source>
</evidence>
<feature type="compositionally biased region" description="Low complexity" evidence="6">
    <location>
        <begin position="8"/>
        <end position="26"/>
    </location>
</feature>
<dbReference type="SMART" id="SM00633">
    <property type="entry name" value="Glyco_10"/>
    <property type="match status" value="1"/>
</dbReference>
<comment type="catalytic activity">
    <reaction evidence="5">
        <text>Endohydrolysis of (1-&gt;4)-beta-D-xylosidic linkages in xylans.</text>
        <dbReference type="EC" id="3.2.1.8"/>
    </reaction>
</comment>
<reference evidence="8 9" key="1">
    <citation type="submission" date="2022-07" db="EMBL/GenBank/DDBJ databases">
        <title>Novel species in genus cellulomonas.</title>
        <authorList>
            <person name="Ye L."/>
        </authorList>
    </citation>
    <scope>NUCLEOTIDE SEQUENCE [LARGE SCALE GENOMIC DNA]</scope>
    <source>
        <strain evidence="9">zg-Y908</strain>
    </source>
</reference>
<sequence length="701" mass="75182">MSGSRPDATTTPGTRPSRGARPGRGATRPALATLLAGLLTVTALGPAHAAVAAEPELPPTGQTFEHYPPMKDVYEDYFSFGIFGAGEVEGLLYNYASYTPGNEMKPESTQRDKGVFTFDPAEAAFARYTTRNPDLDLYGHTLAWHSQTPTWMWDAPPARFDQPGTFDRTVALDNLNTHIENVLGHFGGRLVAIDVVNEAVGTANPADWRASLAKGEGWYQALGADWVELAFLKAAEVVDAHGWDVKLTYNDFGLDSPAKARVVYEMVKDINERHAGVRPDGKPLIEVIGMQGHYNLATDVANVEDNIKLFATLGNVEVHVTEMDIALPPGELTPENENNQGMKYAELFQIYRDHAAGPGNTTDNPKVVAAVKLAGVRDVRTGWKGGEFAMPYDYDGRAKLALLGILYPEQFLATHEYIDTTGGEERPPVPGVHVFDTSAGDSWSGANIVLGDDASAWPWSTTDDGEVAFRPEPGATYRVAVNYTAKGTTAIRVRWLKDNSNGGYTTADGALVNAHPYAADQVATQLPAYFNSGMVNMGSYTLVSEITFDGSQPAEGLVGNIGIRGGAGGNAFSINAITVEEVTDAGDELLVSWPQGIAEPEPEPSVPPATTLTYQGTNWVTVSLDAQVTAPAILARTEYRVDGGAWSAYDGPFRLKRADRQTLGYRSVDSTGAVEEERCVTFGPGGGKVDVVVAPDEVCGA</sequence>